<dbReference type="RefSeq" id="WP_149763086.1">
    <property type="nucleotide sequence ID" value="NZ_BSPE01000021.1"/>
</dbReference>
<dbReference type="PANTHER" id="PTHR45985">
    <property type="match status" value="1"/>
</dbReference>
<dbReference type="InterPro" id="IPR052740">
    <property type="entry name" value="CE4"/>
</dbReference>
<organism evidence="2 3">
    <name type="scientific">Neomesorhizobium albiziae</name>
    <dbReference type="NCBI Taxonomy" id="335020"/>
    <lineage>
        <taxon>Bacteria</taxon>
        <taxon>Pseudomonadati</taxon>
        <taxon>Pseudomonadota</taxon>
        <taxon>Alphaproteobacteria</taxon>
        <taxon>Hyphomicrobiales</taxon>
        <taxon>Phyllobacteriaceae</taxon>
        <taxon>Neomesorhizobium</taxon>
    </lineage>
</organism>
<evidence type="ECO:0000313" key="3">
    <source>
        <dbReference type="Proteomes" id="UP000323300"/>
    </source>
</evidence>
<feature type="signal peptide" evidence="1">
    <location>
        <begin position="1"/>
        <end position="23"/>
    </location>
</feature>
<name>A0A1I4E9D3_9HYPH</name>
<dbReference type="AlphaFoldDB" id="A0A1I4E9D3"/>
<accession>A0A1I4E9D3</accession>
<reference evidence="2 3" key="1">
    <citation type="submission" date="2016-10" db="EMBL/GenBank/DDBJ databases">
        <authorList>
            <person name="Varghese N."/>
            <person name="Submissions S."/>
        </authorList>
    </citation>
    <scope>NUCLEOTIDE SEQUENCE [LARGE SCALE GENOMIC DNA]</scope>
    <source>
        <strain evidence="2 3">DSM 21822</strain>
    </source>
</reference>
<dbReference type="Proteomes" id="UP000323300">
    <property type="component" value="Unassembled WGS sequence"/>
</dbReference>
<protein>
    <recommendedName>
        <fullName evidence="4">Polysaccharide deacetylase</fullName>
    </recommendedName>
</protein>
<dbReference type="EMBL" id="FOSL01000024">
    <property type="protein sequence ID" value="SFL02414.1"/>
    <property type="molecule type" value="Genomic_DNA"/>
</dbReference>
<gene>
    <name evidence="2" type="ORF">SAMN04488498_12419</name>
</gene>
<evidence type="ECO:0008006" key="4">
    <source>
        <dbReference type="Google" id="ProtNLM"/>
    </source>
</evidence>
<sequence length="335" mass="36649">MSVPLRLCAAVSALLASASPLLADAAKRPQYVIISFDGAHDVAQWKRSRDLAARTGAKFTYFLSCVFLLSPETRRNYQAPGKGAGKSNVGFALSRNEVSARLAEISAARREGHEIASHGCGHFDGAQWSKADWLAEFSQFRKIVRDAYAANGIAGEPKSWRRFAEKEISGFRAPYLSTSKALYAALAEDKFSYDASGISRGPAEPASDAGLTHFALPQIAEGPKARRVIAMDYNLFVRHSGGLERPSESKNFEDRAYDAFLASFDQEYNGKRVPFQVGFHFTLMNGGAYWRALERFAEEVCVKPEVACVSYRDYLKRTAPTPASPDDRPGAAVGG</sequence>
<dbReference type="OrthoDB" id="438898at2"/>
<dbReference type="SUPFAM" id="SSF88713">
    <property type="entry name" value="Glycoside hydrolase/deacetylase"/>
    <property type="match status" value="1"/>
</dbReference>
<keyword evidence="3" id="KW-1185">Reference proteome</keyword>
<dbReference type="GO" id="GO:0005975">
    <property type="term" value="P:carbohydrate metabolic process"/>
    <property type="evidence" value="ECO:0007669"/>
    <property type="project" value="InterPro"/>
</dbReference>
<dbReference type="Gene3D" id="3.20.20.370">
    <property type="entry name" value="Glycoside hydrolase/deacetylase"/>
    <property type="match status" value="1"/>
</dbReference>
<dbReference type="PANTHER" id="PTHR45985:SF3">
    <property type="entry name" value="CHITIN DEACETYLASE-LIKE 4"/>
    <property type="match status" value="1"/>
</dbReference>
<evidence type="ECO:0000256" key="1">
    <source>
        <dbReference type="SAM" id="SignalP"/>
    </source>
</evidence>
<dbReference type="InterPro" id="IPR011330">
    <property type="entry name" value="Glyco_hydro/deAcase_b/a-brl"/>
</dbReference>
<feature type="chain" id="PRO_5009302694" description="Polysaccharide deacetylase" evidence="1">
    <location>
        <begin position="24"/>
        <end position="335"/>
    </location>
</feature>
<keyword evidence="1" id="KW-0732">Signal</keyword>
<evidence type="ECO:0000313" key="2">
    <source>
        <dbReference type="EMBL" id="SFL02414.1"/>
    </source>
</evidence>
<proteinExistence type="predicted"/>